<dbReference type="EMBL" id="CAMXCT010002117">
    <property type="protein sequence ID" value="CAI3995820.1"/>
    <property type="molecule type" value="Genomic_DNA"/>
</dbReference>
<dbReference type="PROSITE" id="PS50297">
    <property type="entry name" value="ANK_REP_REGION"/>
    <property type="match status" value="2"/>
</dbReference>
<dbReference type="InterPro" id="IPR002110">
    <property type="entry name" value="Ankyrin_rpt"/>
</dbReference>
<name>A0A9P1CQF8_9DINO</name>
<reference evidence="5 6" key="2">
    <citation type="submission" date="2024-05" db="EMBL/GenBank/DDBJ databases">
        <authorList>
            <person name="Chen Y."/>
            <person name="Shah S."/>
            <person name="Dougan E. K."/>
            <person name="Thang M."/>
            <person name="Chan C."/>
        </authorList>
    </citation>
    <scope>NUCLEOTIDE SEQUENCE [LARGE SCALE GENOMIC DNA]</scope>
</reference>
<dbReference type="Pfam" id="PF00023">
    <property type="entry name" value="Ank"/>
    <property type="match status" value="1"/>
</dbReference>
<dbReference type="Gene3D" id="1.25.40.20">
    <property type="entry name" value="Ankyrin repeat-containing domain"/>
    <property type="match status" value="1"/>
</dbReference>
<gene>
    <name evidence="4" type="ORF">C1SCF055_LOCUS22346</name>
</gene>
<dbReference type="SMART" id="SM00248">
    <property type="entry name" value="ANK"/>
    <property type="match status" value="4"/>
</dbReference>
<dbReference type="EMBL" id="CAMXCT020002117">
    <property type="protein sequence ID" value="CAL1149195.1"/>
    <property type="molecule type" value="Genomic_DNA"/>
</dbReference>
<feature type="repeat" description="ANK" evidence="3">
    <location>
        <begin position="115"/>
        <end position="147"/>
    </location>
</feature>
<evidence type="ECO:0000313" key="5">
    <source>
        <dbReference type="EMBL" id="CAL4783132.1"/>
    </source>
</evidence>
<protein>
    <submittedName>
        <fullName evidence="5">Ankyrin-1</fullName>
    </submittedName>
</protein>
<dbReference type="Proteomes" id="UP001152797">
    <property type="component" value="Unassembled WGS sequence"/>
</dbReference>
<dbReference type="SUPFAM" id="SSF48403">
    <property type="entry name" value="Ankyrin repeat"/>
    <property type="match status" value="1"/>
</dbReference>
<reference evidence="4" key="1">
    <citation type="submission" date="2022-10" db="EMBL/GenBank/DDBJ databases">
        <authorList>
            <person name="Chen Y."/>
            <person name="Dougan E. K."/>
            <person name="Chan C."/>
            <person name="Rhodes N."/>
            <person name="Thang M."/>
        </authorList>
    </citation>
    <scope>NUCLEOTIDE SEQUENCE</scope>
</reference>
<comment type="caution">
    <text evidence="4">The sequence shown here is derived from an EMBL/GenBank/DDBJ whole genome shotgun (WGS) entry which is preliminary data.</text>
</comment>
<dbReference type="PRINTS" id="PR01415">
    <property type="entry name" value="ANKYRIN"/>
</dbReference>
<keyword evidence="2 3" id="KW-0040">ANK repeat</keyword>
<dbReference type="PANTHER" id="PTHR24201:SF2">
    <property type="entry name" value="ANKYRIN REPEAT DOMAIN-CONTAINING PROTEIN 42"/>
    <property type="match status" value="1"/>
</dbReference>
<dbReference type="InterPro" id="IPR050776">
    <property type="entry name" value="Ank_Repeat/CDKN_Inhibitor"/>
</dbReference>
<keyword evidence="1" id="KW-0677">Repeat</keyword>
<sequence length="216" mass="23623">FQCAQMCCIYSAVSGEVFAIVDDYEGKTAKEIKQAVAARMGVSIFQQRFLMEDGLEIPDDEVFHSAVRVQLILLEFRKPELEEDEMMLAASMVDDSEALEELLQCPCNPNVRDVDGTSPLHHAARYGHVETMQLLLDAGAAKDVRDRRAKGWTPLLFAAFHGHVHCVALLLAAGADDTLATLDTGATALQLATTNGHLPVVRLLNSRSSLLRGVTM</sequence>
<dbReference type="InterPro" id="IPR036770">
    <property type="entry name" value="Ankyrin_rpt-contain_sf"/>
</dbReference>
<evidence type="ECO:0000256" key="3">
    <source>
        <dbReference type="PROSITE-ProRule" id="PRU00023"/>
    </source>
</evidence>
<dbReference type="EMBL" id="CAMXCT030002117">
    <property type="protein sequence ID" value="CAL4783132.1"/>
    <property type="molecule type" value="Genomic_DNA"/>
</dbReference>
<dbReference type="OrthoDB" id="444669at2759"/>
<dbReference type="AlphaFoldDB" id="A0A9P1CQF8"/>
<evidence type="ECO:0000313" key="4">
    <source>
        <dbReference type="EMBL" id="CAI3995820.1"/>
    </source>
</evidence>
<proteinExistence type="predicted"/>
<evidence type="ECO:0000313" key="6">
    <source>
        <dbReference type="Proteomes" id="UP001152797"/>
    </source>
</evidence>
<keyword evidence="6" id="KW-1185">Reference proteome</keyword>
<feature type="non-terminal residue" evidence="4">
    <location>
        <position position="1"/>
    </location>
</feature>
<dbReference type="Pfam" id="PF12796">
    <property type="entry name" value="Ank_2"/>
    <property type="match status" value="1"/>
</dbReference>
<evidence type="ECO:0000256" key="1">
    <source>
        <dbReference type="ARBA" id="ARBA00022737"/>
    </source>
</evidence>
<organism evidence="4">
    <name type="scientific">Cladocopium goreaui</name>
    <dbReference type="NCBI Taxonomy" id="2562237"/>
    <lineage>
        <taxon>Eukaryota</taxon>
        <taxon>Sar</taxon>
        <taxon>Alveolata</taxon>
        <taxon>Dinophyceae</taxon>
        <taxon>Suessiales</taxon>
        <taxon>Symbiodiniaceae</taxon>
        <taxon>Cladocopium</taxon>
    </lineage>
</organism>
<evidence type="ECO:0000256" key="2">
    <source>
        <dbReference type="ARBA" id="ARBA00023043"/>
    </source>
</evidence>
<dbReference type="PANTHER" id="PTHR24201">
    <property type="entry name" value="ANK_REP_REGION DOMAIN-CONTAINING PROTEIN"/>
    <property type="match status" value="1"/>
</dbReference>
<accession>A0A9P1CQF8</accession>
<dbReference type="PROSITE" id="PS50088">
    <property type="entry name" value="ANK_REPEAT"/>
    <property type="match status" value="2"/>
</dbReference>
<feature type="repeat" description="ANK" evidence="3">
    <location>
        <begin position="150"/>
        <end position="176"/>
    </location>
</feature>
<dbReference type="GO" id="GO:0005634">
    <property type="term" value="C:nucleus"/>
    <property type="evidence" value="ECO:0007669"/>
    <property type="project" value="TreeGrafter"/>
</dbReference>